<name>A0A9Q3F5W7_9BASI</name>
<feature type="compositionally biased region" description="Polar residues" evidence="1">
    <location>
        <begin position="92"/>
        <end position="101"/>
    </location>
</feature>
<dbReference type="EMBL" id="AVOT02037421">
    <property type="protein sequence ID" value="MBW0532102.1"/>
    <property type="molecule type" value="Genomic_DNA"/>
</dbReference>
<evidence type="ECO:0000313" key="2">
    <source>
        <dbReference type="EMBL" id="MBW0532102.1"/>
    </source>
</evidence>
<accession>A0A9Q3F5W7</accession>
<evidence type="ECO:0000313" key="3">
    <source>
        <dbReference type="Proteomes" id="UP000765509"/>
    </source>
</evidence>
<dbReference type="Proteomes" id="UP000765509">
    <property type="component" value="Unassembled WGS sequence"/>
</dbReference>
<reference evidence="2" key="1">
    <citation type="submission" date="2021-03" db="EMBL/GenBank/DDBJ databases">
        <title>Draft genome sequence of rust myrtle Austropuccinia psidii MF-1, a brazilian biotype.</title>
        <authorList>
            <person name="Quecine M.C."/>
            <person name="Pachon D.M.R."/>
            <person name="Bonatelli M.L."/>
            <person name="Correr F.H."/>
            <person name="Franceschini L.M."/>
            <person name="Leite T.F."/>
            <person name="Margarido G.R.A."/>
            <person name="Almeida C.A."/>
            <person name="Ferrarezi J.A."/>
            <person name="Labate C.A."/>
        </authorList>
    </citation>
    <scope>NUCLEOTIDE SEQUENCE</scope>
    <source>
        <strain evidence="2">MF-1</strain>
    </source>
</reference>
<protein>
    <submittedName>
        <fullName evidence="2">Uncharacterized protein</fullName>
    </submittedName>
</protein>
<gene>
    <name evidence="2" type="ORF">O181_071817</name>
</gene>
<sequence length="606" mass="68749">MVECDLQLASINWSFNRFNNLSPPPSRCRTNAYITRMPPRDYALTTRRRHWAKDSSHQEKSLFNKLFPQLSLNPDEETHTTQSSIDDEESNGDSSEISPRNKEAISSTISRLINHFIMWLYLSCGLSRDKCRKAQDMLVHILQNVSDGIPQLKVPCNVGTISKQLKLNFPFEQHVCCPCCYSLYDVEVAPGDCIYKPTATGTPCGTEIFRQQKINPLGDISFTSYNSTPQNQSRRSGQIRLQGQPHLCIPHASFFSQSVLSWLEWFLNVPGIEQGIDDWACELSSHKSTIVSDVAQGTVWRSLFPSRSPSNQSLELGFNLFVDWFNPRGNKILGKQVSMGILALHCLNLRPRERFQQQNTCLAGVIPAPNQPDMMTMNNVLKPLVEELIELNHGKNINTPGHPHGQKVIVKLVGLIGDIVATHKVGGFMSHSAKYFCSWCELKANERSDLKLGKLRNGRAVLSASRRWHEARTIKVQQKLSQYSGIRWSEINQLPYWDPVANICLGVLHNWYEGVLQHHFRYRWGFDSDIIQNERKQLDLSESGSDILMEDIQSRSQDSLDIRGYLSEEIINKIKKRLNEVVVPEGICHIPSGIGTARNGKLKANE</sequence>
<dbReference type="OrthoDB" id="8194903at2759"/>
<comment type="caution">
    <text evidence="2">The sequence shown here is derived from an EMBL/GenBank/DDBJ whole genome shotgun (WGS) entry which is preliminary data.</text>
</comment>
<dbReference type="PANTHER" id="PTHR46579">
    <property type="entry name" value="F5/8 TYPE C DOMAIN-CONTAINING PROTEIN-RELATED"/>
    <property type="match status" value="1"/>
</dbReference>
<feature type="region of interest" description="Disordered" evidence="1">
    <location>
        <begin position="72"/>
        <end position="101"/>
    </location>
</feature>
<keyword evidence="3" id="KW-1185">Reference proteome</keyword>
<feature type="non-terminal residue" evidence="2">
    <location>
        <position position="1"/>
    </location>
</feature>
<dbReference type="AlphaFoldDB" id="A0A9Q3F5W7"/>
<evidence type="ECO:0000256" key="1">
    <source>
        <dbReference type="SAM" id="MobiDB-lite"/>
    </source>
</evidence>
<dbReference type="PANTHER" id="PTHR46579:SF2">
    <property type="entry name" value="C2H2-TYPE DOMAIN-CONTAINING PROTEIN"/>
    <property type="match status" value="1"/>
</dbReference>
<proteinExistence type="predicted"/>
<organism evidence="2 3">
    <name type="scientific">Austropuccinia psidii MF-1</name>
    <dbReference type="NCBI Taxonomy" id="1389203"/>
    <lineage>
        <taxon>Eukaryota</taxon>
        <taxon>Fungi</taxon>
        <taxon>Dikarya</taxon>
        <taxon>Basidiomycota</taxon>
        <taxon>Pucciniomycotina</taxon>
        <taxon>Pucciniomycetes</taxon>
        <taxon>Pucciniales</taxon>
        <taxon>Sphaerophragmiaceae</taxon>
        <taxon>Austropuccinia</taxon>
    </lineage>
</organism>